<dbReference type="EnsemblPlants" id="AUR62027660-RA">
    <property type="protein sequence ID" value="AUR62027660-RA:cds"/>
    <property type="gene ID" value="AUR62027660"/>
</dbReference>
<reference evidence="3" key="2">
    <citation type="submission" date="2021-03" db="UniProtKB">
        <authorList>
            <consortium name="EnsemblPlants"/>
        </authorList>
    </citation>
    <scope>IDENTIFICATION</scope>
</reference>
<protein>
    <recommendedName>
        <fullName evidence="2">DUF4218 domain-containing protein</fullName>
    </recommendedName>
</protein>
<dbReference type="PANTHER" id="PTHR48258">
    <property type="entry name" value="DUF4218 DOMAIN-CONTAINING PROTEIN-RELATED"/>
    <property type="match status" value="1"/>
</dbReference>
<proteinExistence type="predicted"/>
<dbReference type="Gramene" id="AUR62027660-RA">
    <property type="protein sequence ID" value="AUR62027660-RA:cds"/>
    <property type="gene ID" value="AUR62027660"/>
</dbReference>
<dbReference type="Pfam" id="PF13960">
    <property type="entry name" value="DUF4218"/>
    <property type="match status" value="1"/>
</dbReference>
<evidence type="ECO:0000313" key="3">
    <source>
        <dbReference type="EnsemblPlants" id="AUR62027660-RA:cds"/>
    </source>
</evidence>
<feature type="region of interest" description="Disordered" evidence="1">
    <location>
        <begin position="451"/>
        <end position="485"/>
    </location>
</feature>
<sequence>MILESENTFNDDDDMLDMLQVGCGVAGMGLLKDSNIDEAQEPSKEAAKFYRLLEDYKEPLVVDGKKVSKRLDLVKIGIRQELHPIVDEDKVRIPVACYTLRGHEKSAFCEMFQNLRTPDGYCSNISRYLRTLKSYVRNKARPEGSIARGYLADECLTFCSRYMDDMTTKFSRHSRNEDKDGNSQETSKRDLDLFIPRGRPLGKSTPHHLTHRELLAAENPTPRSIEKRHKAQFSEWVRNHEGLVDEELYYLVCGPLRTVRRYSAYIVNGFRFHTLDRQENRKTQNSGVMVHGDYLMDKEYYGVLRDIYELQYPGGNHVDLSLSTQEPFVLESQVEQVFYVPEPRENKWLAVIKTEPRDLYNIPKIETDEAALGQVIYEEAVQQEEIRTSNVQTSYGNGKNQYLATKHFTVENMAGRGQVKLRKFGSIGNRKTVNFAEESQRRLQDVFGDDFVMDDIGSNTNSPTNEENPNEENPGGDQGFSNIGGTKREYASNFMRRLDVMLTTYQAADPTPHEDNAL</sequence>
<feature type="compositionally biased region" description="Low complexity" evidence="1">
    <location>
        <begin position="458"/>
        <end position="473"/>
    </location>
</feature>
<evidence type="ECO:0000313" key="4">
    <source>
        <dbReference type="Proteomes" id="UP000596660"/>
    </source>
</evidence>
<feature type="domain" description="DUF4218" evidence="2">
    <location>
        <begin position="125"/>
        <end position="176"/>
    </location>
</feature>
<name>A0A803MDW7_CHEQI</name>
<dbReference type="InterPro" id="IPR025452">
    <property type="entry name" value="DUF4218"/>
</dbReference>
<keyword evidence="4" id="KW-1185">Reference proteome</keyword>
<reference evidence="3" key="1">
    <citation type="journal article" date="2017" name="Nature">
        <title>The genome of Chenopodium quinoa.</title>
        <authorList>
            <person name="Jarvis D.E."/>
            <person name="Ho Y.S."/>
            <person name="Lightfoot D.J."/>
            <person name="Schmoeckel S.M."/>
            <person name="Li B."/>
            <person name="Borm T.J.A."/>
            <person name="Ohyanagi H."/>
            <person name="Mineta K."/>
            <person name="Michell C.T."/>
            <person name="Saber N."/>
            <person name="Kharbatia N.M."/>
            <person name="Rupper R.R."/>
            <person name="Sharp A.R."/>
            <person name="Dally N."/>
            <person name="Boughton B.A."/>
            <person name="Woo Y.H."/>
            <person name="Gao G."/>
            <person name="Schijlen E.G.W.M."/>
            <person name="Guo X."/>
            <person name="Momin A.A."/>
            <person name="Negrao S."/>
            <person name="Al-Babili S."/>
            <person name="Gehring C."/>
            <person name="Roessner U."/>
            <person name="Jung C."/>
            <person name="Murphy K."/>
            <person name="Arold S.T."/>
            <person name="Gojobori T."/>
            <person name="van der Linden C.G."/>
            <person name="van Loo E.N."/>
            <person name="Jellen E.N."/>
            <person name="Maughan P.J."/>
            <person name="Tester M."/>
        </authorList>
    </citation>
    <scope>NUCLEOTIDE SEQUENCE [LARGE SCALE GENOMIC DNA]</scope>
    <source>
        <strain evidence="3">cv. PI 614886</strain>
    </source>
</reference>
<evidence type="ECO:0000259" key="2">
    <source>
        <dbReference type="Pfam" id="PF13960"/>
    </source>
</evidence>
<feature type="region of interest" description="Disordered" evidence="1">
    <location>
        <begin position="171"/>
        <end position="191"/>
    </location>
</feature>
<dbReference type="AlphaFoldDB" id="A0A803MDW7"/>
<organism evidence="3 4">
    <name type="scientific">Chenopodium quinoa</name>
    <name type="common">Quinoa</name>
    <dbReference type="NCBI Taxonomy" id="63459"/>
    <lineage>
        <taxon>Eukaryota</taxon>
        <taxon>Viridiplantae</taxon>
        <taxon>Streptophyta</taxon>
        <taxon>Embryophyta</taxon>
        <taxon>Tracheophyta</taxon>
        <taxon>Spermatophyta</taxon>
        <taxon>Magnoliopsida</taxon>
        <taxon>eudicotyledons</taxon>
        <taxon>Gunneridae</taxon>
        <taxon>Pentapetalae</taxon>
        <taxon>Caryophyllales</taxon>
        <taxon>Chenopodiaceae</taxon>
        <taxon>Chenopodioideae</taxon>
        <taxon>Atripliceae</taxon>
        <taxon>Chenopodium</taxon>
    </lineage>
</organism>
<dbReference type="PANTHER" id="PTHR48258:SF13">
    <property type="match status" value="1"/>
</dbReference>
<feature type="compositionally biased region" description="Basic and acidic residues" evidence="1">
    <location>
        <begin position="174"/>
        <end position="191"/>
    </location>
</feature>
<dbReference type="Proteomes" id="UP000596660">
    <property type="component" value="Unplaced"/>
</dbReference>
<evidence type="ECO:0000256" key="1">
    <source>
        <dbReference type="SAM" id="MobiDB-lite"/>
    </source>
</evidence>
<accession>A0A803MDW7</accession>